<feature type="transmembrane region" description="Helical" evidence="1">
    <location>
        <begin position="184"/>
        <end position="203"/>
    </location>
</feature>
<feature type="transmembrane region" description="Helical" evidence="1">
    <location>
        <begin position="53"/>
        <end position="79"/>
    </location>
</feature>
<accession>A0A9W4S209</accession>
<gene>
    <name evidence="2" type="ORF">CGXH109_LOCUS107256</name>
</gene>
<organism evidence="2 3">
    <name type="scientific">Colletotrichum noveboracense</name>
    <dbReference type="NCBI Taxonomy" id="2664923"/>
    <lineage>
        <taxon>Eukaryota</taxon>
        <taxon>Fungi</taxon>
        <taxon>Dikarya</taxon>
        <taxon>Ascomycota</taxon>
        <taxon>Pezizomycotina</taxon>
        <taxon>Sordariomycetes</taxon>
        <taxon>Hypocreomycetidae</taxon>
        <taxon>Glomerellales</taxon>
        <taxon>Glomerellaceae</taxon>
        <taxon>Colletotrichum</taxon>
        <taxon>Colletotrichum gloeosporioides species complex</taxon>
    </lineage>
</organism>
<keyword evidence="1" id="KW-1133">Transmembrane helix</keyword>
<dbReference type="AlphaFoldDB" id="A0A9W4S209"/>
<name>A0A9W4S209_9PEZI</name>
<feature type="transmembrane region" description="Helical" evidence="1">
    <location>
        <begin position="141"/>
        <end position="163"/>
    </location>
</feature>
<feature type="transmembrane region" description="Helical" evidence="1">
    <location>
        <begin position="316"/>
        <end position="336"/>
    </location>
</feature>
<protein>
    <submittedName>
        <fullName evidence="2">Uncharacterized protein</fullName>
    </submittedName>
</protein>
<feature type="transmembrane region" description="Helical" evidence="1">
    <location>
        <begin position="100"/>
        <end position="121"/>
    </location>
</feature>
<dbReference type="EMBL" id="CAMGZC010001096">
    <property type="protein sequence ID" value="CAI0651501.1"/>
    <property type="molecule type" value="Genomic_DNA"/>
</dbReference>
<keyword evidence="3" id="KW-1185">Reference proteome</keyword>
<evidence type="ECO:0000313" key="3">
    <source>
        <dbReference type="Proteomes" id="UP001152533"/>
    </source>
</evidence>
<comment type="caution">
    <text evidence="2">The sequence shown here is derived from an EMBL/GenBank/DDBJ whole genome shotgun (WGS) entry which is preliminary data.</text>
</comment>
<evidence type="ECO:0000256" key="1">
    <source>
        <dbReference type="SAM" id="Phobius"/>
    </source>
</evidence>
<evidence type="ECO:0000313" key="2">
    <source>
        <dbReference type="EMBL" id="CAI0651501.1"/>
    </source>
</evidence>
<proteinExistence type="predicted"/>
<sequence length="399" mass="44996">MAAAVPCKELQVLNGFNNYIGVVRAHTNFSVELLDQCKEEICHAIWGETNPDISGIGVCIGYAIELAVGFLLAAFMMFIRQRQGRKWEFLQIVNKKGLEAYFEFAIYFAVAIELATIIMLVNKDFGISTADFGANEAQNALAIAVMCIIPLVYPIALLPARIFHPESTRQHLADRKAEDNERRHKFRLIMFSLVIVLFFYPFLSQCIHNWAELRVGQAAGGGTEGVVLITGEEYERVKNMCFGDIDRFTDAEHWLLAICEIIASLLLFLFTLWYAMGAGLQRWEEGEKFSGKEHQATKVLSRTHEKLQRGWHGHRGMLLFLPITFGSCLLWCIFRLRRMQASAAEHMGNGYEGNNWGFGQIVGIIIFAPVVVDMGFAAWSARSLLGWGDYDALSSRESF</sequence>
<reference evidence="2" key="1">
    <citation type="submission" date="2022-08" db="EMBL/GenBank/DDBJ databases">
        <authorList>
            <person name="Giroux E."/>
            <person name="Giroux E."/>
        </authorList>
    </citation>
    <scope>NUCLEOTIDE SEQUENCE</scope>
    <source>
        <strain evidence="2">H1091258</strain>
    </source>
</reference>
<keyword evidence="1" id="KW-0812">Transmembrane</keyword>
<keyword evidence="1" id="KW-0472">Membrane</keyword>
<feature type="transmembrane region" description="Helical" evidence="1">
    <location>
        <begin position="254"/>
        <end position="275"/>
    </location>
</feature>
<dbReference type="Proteomes" id="UP001152533">
    <property type="component" value="Unassembled WGS sequence"/>
</dbReference>
<feature type="transmembrane region" description="Helical" evidence="1">
    <location>
        <begin position="356"/>
        <end position="379"/>
    </location>
</feature>